<dbReference type="PANTHER" id="PTHR48258:SF6">
    <property type="entry name" value="LEUCINE-RICH REPEAT DOMAIN, L DOMAIN-CONTAINING PROTEIN"/>
    <property type="match status" value="1"/>
</dbReference>
<gene>
    <name evidence="4" type="ORF">V6N12_017930</name>
</gene>
<dbReference type="PANTHER" id="PTHR48258">
    <property type="entry name" value="DUF4218 DOMAIN-CONTAINING PROTEIN-RELATED"/>
    <property type="match status" value="1"/>
</dbReference>
<dbReference type="InterPro" id="IPR025452">
    <property type="entry name" value="DUF4218"/>
</dbReference>
<name>A0ABR2BM93_9ROSI</name>
<evidence type="ECO:0000313" key="5">
    <source>
        <dbReference type="Proteomes" id="UP001472677"/>
    </source>
</evidence>
<evidence type="ECO:0000313" key="4">
    <source>
        <dbReference type="EMBL" id="KAK8507637.1"/>
    </source>
</evidence>
<evidence type="ECO:0000256" key="1">
    <source>
        <dbReference type="SAM" id="MobiDB-lite"/>
    </source>
</evidence>
<feature type="region of interest" description="Disordered" evidence="1">
    <location>
        <begin position="362"/>
        <end position="415"/>
    </location>
</feature>
<dbReference type="EMBL" id="JBBPBM010000107">
    <property type="protein sequence ID" value="KAK8507637.1"/>
    <property type="molecule type" value="Genomic_DNA"/>
</dbReference>
<accession>A0ABR2BM93</accession>
<evidence type="ECO:0000259" key="3">
    <source>
        <dbReference type="Pfam" id="PF13960"/>
    </source>
</evidence>
<organism evidence="4 5">
    <name type="scientific">Hibiscus sabdariffa</name>
    <name type="common">roselle</name>
    <dbReference type="NCBI Taxonomy" id="183260"/>
    <lineage>
        <taxon>Eukaryota</taxon>
        <taxon>Viridiplantae</taxon>
        <taxon>Streptophyta</taxon>
        <taxon>Embryophyta</taxon>
        <taxon>Tracheophyta</taxon>
        <taxon>Spermatophyta</taxon>
        <taxon>Magnoliopsida</taxon>
        <taxon>eudicotyledons</taxon>
        <taxon>Gunneridae</taxon>
        <taxon>Pentapetalae</taxon>
        <taxon>rosids</taxon>
        <taxon>malvids</taxon>
        <taxon>Malvales</taxon>
        <taxon>Malvaceae</taxon>
        <taxon>Malvoideae</taxon>
        <taxon>Hibiscus</taxon>
    </lineage>
</organism>
<sequence length="437" mass="50310">MPIACYTLPLSVRKKFCEWLRSIKFPDGYCSNLSRCVNVDDGKLAGMKSHDYHVFLQRVLPVAAYGYLRKDLYTVLSELSSFFRDLCSKTVHKDKLSKLQSDIALILCKLESIYPPSFFVEVELGGPVHYRWMYFVESMHMEEVQKHGSGDLQQRHQAEFPSWLKRYVIKLNLDGLLESNNNLYVLGLGPDTRVTRYTGIIVNGVRFHSTERGTSRRTQNNGVLVKGVHNSKETDFYGQLTDIIELDYCNGNRVFIFKCDWWNVGDKKNGLRTNGDLISVNVNRKWYTGDPFVLATQVEQVFYIDDVKNGDNWKIVQKTNSRHIYNVPDVEENVSDLASNHEPYQQFEPDSNDVRQINIESNESLNQETEVDEIDSSLLSSKSGSMSNEGAIHASLSDEEEDHDYYDDDTITNYFDDGVGVCEQEEEEEQQQEEEEL</sequence>
<feature type="domain" description="DUF4216" evidence="2">
    <location>
        <begin position="244"/>
        <end position="316"/>
    </location>
</feature>
<dbReference type="InterPro" id="IPR025312">
    <property type="entry name" value="DUF4216"/>
</dbReference>
<evidence type="ECO:0008006" key="6">
    <source>
        <dbReference type="Google" id="ProtNLM"/>
    </source>
</evidence>
<dbReference type="Pfam" id="PF13952">
    <property type="entry name" value="DUF4216"/>
    <property type="match status" value="1"/>
</dbReference>
<comment type="caution">
    <text evidence="4">The sequence shown here is derived from an EMBL/GenBank/DDBJ whole genome shotgun (WGS) entry which is preliminary data.</text>
</comment>
<feature type="compositionally biased region" description="Low complexity" evidence="1">
    <location>
        <begin position="376"/>
        <end position="387"/>
    </location>
</feature>
<protein>
    <recommendedName>
        <fullName evidence="6">DUF4216 domain-containing protein</fullName>
    </recommendedName>
</protein>
<feature type="compositionally biased region" description="Acidic residues" evidence="1">
    <location>
        <begin position="397"/>
        <end position="410"/>
    </location>
</feature>
<dbReference type="Proteomes" id="UP001472677">
    <property type="component" value="Unassembled WGS sequence"/>
</dbReference>
<reference evidence="4 5" key="1">
    <citation type="journal article" date="2024" name="G3 (Bethesda)">
        <title>Genome assembly of Hibiscus sabdariffa L. provides insights into metabolisms of medicinal natural products.</title>
        <authorList>
            <person name="Kim T."/>
        </authorList>
    </citation>
    <scope>NUCLEOTIDE SEQUENCE [LARGE SCALE GENOMIC DNA]</scope>
    <source>
        <strain evidence="4">TK-2024</strain>
        <tissue evidence="4">Old leaves</tissue>
    </source>
</reference>
<keyword evidence="5" id="KW-1185">Reference proteome</keyword>
<proteinExistence type="predicted"/>
<feature type="domain" description="DUF4218" evidence="3">
    <location>
        <begin position="86"/>
        <end position="139"/>
    </location>
</feature>
<evidence type="ECO:0000259" key="2">
    <source>
        <dbReference type="Pfam" id="PF13952"/>
    </source>
</evidence>
<dbReference type="Pfam" id="PF13960">
    <property type="entry name" value="DUF4218"/>
    <property type="match status" value="1"/>
</dbReference>